<dbReference type="AlphaFoldDB" id="A0AAW5P7E7"/>
<accession>A0AAW5P7E7</accession>
<evidence type="ECO:0000313" key="1">
    <source>
        <dbReference type="EMBL" id="MCS4157952.1"/>
    </source>
</evidence>
<organism evidence="1 2">
    <name type="scientific">Salinibacter ruber</name>
    <dbReference type="NCBI Taxonomy" id="146919"/>
    <lineage>
        <taxon>Bacteria</taxon>
        <taxon>Pseudomonadati</taxon>
        <taxon>Rhodothermota</taxon>
        <taxon>Rhodothermia</taxon>
        <taxon>Rhodothermales</taxon>
        <taxon>Salinibacteraceae</taxon>
        <taxon>Salinibacter</taxon>
    </lineage>
</organism>
<comment type="caution">
    <text evidence="1">The sequence shown here is derived from an EMBL/GenBank/DDBJ whole genome shotgun (WGS) entry which is preliminary data.</text>
</comment>
<protein>
    <recommendedName>
        <fullName evidence="3">Transposase IS4-like domain-containing protein</fullName>
    </recommendedName>
</protein>
<dbReference type="InterPro" id="IPR012337">
    <property type="entry name" value="RNaseH-like_sf"/>
</dbReference>
<dbReference type="Proteomes" id="UP001155110">
    <property type="component" value="Unassembled WGS sequence"/>
</dbReference>
<proteinExistence type="predicted"/>
<dbReference type="EMBL" id="JANTZM010000008">
    <property type="protein sequence ID" value="MCS4157952.1"/>
    <property type="molecule type" value="Genomic_DNA"/>
</dbReference>
<name>A0AAW5P7E7_9BACT</name>
<evidence type="ECO:0008006" key="3">
    <source>
        <dbReference type="Google" id="ProtNLM"/>
    </source>
</evidence>
<dbReference type="SUPFAM" id="SSF53098">
    <property type="entry name" value="Ribonuclease H-like"/>
    <property type="match status" value="1"/>
</dbReference>
<reference evidence="1" key="1">
    <citation type="submission" date="2022-08" db="EMBL/GenBank/DDBJ databases">
        <title>Genomic Encyclopedia of Type Strains, Phase V (KMG-V): Genome sequencing to study the core and pangenomes of soil and plant-associated prokaryotes.</title>
        <authorList>
            <person name="Whitman W."/>
        </authorList>
    </citation>
    <scope>NUCLEOTIDE SEQUENCE</scope>
    <source>
        <strain evidence="1">SP3002</strain>
    </source>
</reference>
<gene>
    <name evidence="1" type="ORF">GGP99_001919</name>
</gene>
<evidence type="ECO:0000313" key="2">
    <source>
        <dbReference type="Proteomes" id="UP001155110"/>
    </source>
</evidence>
<sequence length="180" mass="20256">MARFTSALLRLTTTDLWKIALALKAGPKQKSNYRRIQRFLAEYEVDFTALGRLLVHLLPQSPPHVVVIDRTEWHFGQTPVNVLTVGVGHDGMTIPVVWRALPSGGGSGQADHTDLLKQLPDVIDASSIKAVLADREFISAGWLRQKLARYVRRTRAASQSERMLHLTTKLFVEWYNEAVT</sequence>